<organism evidence="5 6">
    <name type="scientific">Bacillus sonorensis</name>
    <dbReference type="NCBI Taxonomy" id="119858"/>
    <lineage>
        <taxon>Bacteria</taxon>
        <taxon>Bacillati</taxon>
        <taxon>Bacillota</taxon>
        <taxon>Bacilli</taxon>
        <taxon>Bacillales</taxon>
        <taxon>Bacillaceae</taxon>
        <taxon>Bacillus</taxon>
    </lineage>
</organism>
<dbReference type="SUPFAM" id="SSF54909">
    <property type="entry name" value="Dimeric alpha+beta barrel"/>
    <property type="match status" value="1"/>
</dbReference>
<dbReference type="Gene3D" id="1.10.10.10">
    <property type="entry name" value="Winged helix-like DNA-binding domain superfamily/Winged helix DNA-binding domain"/>
    <property type="match status" value="1"/>
</dbReference>
<dbReference type="InterPro" id="IPR036388">
    <property type="entry name" value="WH-like_DNA-bd_sf"/>
</dbReference>
<keyword evidence="6" id="KW-1185">Reference proteome</keyword>
<dbReference type="Proteomes" id="UP000196877">
    <property type="component" value="Chromosome"/>
</dbReference>
<accession>A0ABM6LKJ2</accession>
<dbReference type="PROSITE" id="PS50956">
    <property type="entry name" value="HTH_ASNC_2"/>
    <property type="match status" value="1"/>
</dbReference>
<dbReference type="SMART" id="SM00344">
    <property type="entry name" value="HTH_ASNC"/>
    <property type="match status" value="1"/>
</dbReference>
<dbReference type="PRINTS" id="PR00033">
    <property type="entry name" value="HTHASNC"/>
</dbReference>
<dbReference type="Pfam" id="PF13412">
    <property type="entry name" value="HTH_24"/>
    <property type="match status" value="1"/>
</dbReference>
<dbReference type="Pfam" id="PF01037">
    <property type="entry name" value="AsnC_trans_reg"/>
    <property type="match status" value="1"/>
</dbReference>
<dbReference type="InterPro" id="IPR036390">
    <property type="entry name" value="WH_DNA-bd_sf"/>
</dbReference>
<dbReference type="PANTHER" id="PTHR30154">
    <property type="entry name" value="LEUCINE-RESPONSIVE REGULATORY PROTEIN"/>
    <property type="match status" value="1"/>
</dbReference>
<dbReference type="InterPro" id="IPR019887">
    <property type="entry name" value="Tscrpt_reg_AsnC/Lrp_C"/>
</dbReference>
<name>A0ABM6LKJ2_9BACI</name>
<dbReference type="InterPro" id="IPR019888">
    <property type="entry name" value="Tscrpt_reg_AsnC-like"/>
</dbReference>
<feature type="domain" description="HTH asnC-type" evidence="4">
    <location>
        <begin position="11"/>
        <end position="72"/>
    </location>
</feature>
<dbReference type="Gene3D" id="3.30.70.920">
    <property type="match status" value="1"/>
</dbReference>
<dbReference type="InterPro" id="IPR011008">
    <property type="entry name" value="Dimeric_a/b-barrel"/>
</dbReference>
<dbReference type="InterPro" id="IPR000485">
    <property type="entry name" value="AsnC-type_HTH_dom"/>
</dbReference>
<protein>
    <submittedName>
        <fullName evidence="5">HTH-type transcriptional regulator YwrC</fullName>
    </submittedName>
</protein>
<evidence type="ECO:0000313" key="5">
    <source>
        <dbReference type="EMBL" id="ASB89876.1"/>
    </source>
</evidence>
<evidence type="ECO:0000256" key="1">
    <source>
        <dbReference type="ARBA" id="ARBA00023015"/>
    </source>
</evidence>
<evidence type="ECO:0000256" key="2">
    <source>
        <dbReference type="ARBA" id="ARBA00023125"/>
    </source>
</evidence>
<keyword evidence="3" id="KW-0804">Transcription</keyword>
<keyword evidence="2" id="KW-0238">DNA-binding</keyword>
<gene>
    <name evidence="5" type="ORF">S101395_03369</name>
</gene>
<evidence type="ECO:0000256" key="3">
    <source>
        <dbReference type="ARBA" id="ARBA00023163"/>
    </source>
</evidence>
<proteinExistence type="predicted"/>
<dbReference type="InterPro" id="IPR011991">
    <property type="entry name" value="ArsR-like_HTH"/>
</dbReference>
<dbReference type="CDD" id="cd00090">
    <property type="entry name" value="HTH_ARSR"/>
    <property type="match status" value="1"/>
</dbReference>
<keyword evidence="1" id="KW-0805">Transcription regulation</keyword>
<evidence type="ECO:0000259" key="4">
    <source>
        <dbReference type="PROSITE" id="PS50956"/>
    </source>
</evidence>
<reference evidence="5 6" key="1">
    <citation type="submission" date="2017-06" db="EMBL/GenBank/DDBJ databases">
        <title>Genome sequence of Bacillus sonorensis strain SRCM101395.</title>
        <authorList>
            <person name="Cho S.H."/>
        </authorList>
    </citation>
    <scope>NUCLEOTIDE SEQUENCE [LARGE SCALE GENOMIC DNA]</scope>
    <source>
        <strain evidence="5 6">SRCM101395</strain>
    </source>
</reference>
<sequence>MLLLKGFDFMLDHTDKRILEELSKNSRMTMKELGEKVHLTGQAAASRVAKLEDHGVIEGYTIQVNQVKLGCFIHAFINIYINSTYHQPYVSFIKTQANYIINNYKISGDGCYLLECKFPSHERLDQFLEDLNKHANYKLSIVIKK</sequence>
<dbReference type="SUPFAM" id="SSF46785">
    <property type="entry name" value="Winged helix' DNA-binding domain"/>
    <property type="match status" value="1"/>
</dbReference>
<evidence type="ECO:0000313" key="6">
    <source>
        <dbReference type="Proteomes" id="UP000196877"/>
    </source>
</evidence>
<dbReference type="EMBL" id="CP021920">
    <property type="protein sequence ID" value="ASB89876.1"/>
    <property type="molecule type" value="Genomic_DNA"/>
</dbReference>
<dbReference type="PANTHER" id="PTHR30154:SF55">
    <property type="entry name" value="HTH-TYPE TRANSCRIPTIONAL REGULATOR LRPB"/>
    <property type="match status" value="1"/>
</dbReference>